<name>A0ABU6X204_9FABA</name>
<dbReference type="InterPro" id="IPR023780">
    <property type="entry name" value="Chromo_domain"/>
</dbReference>
<evidence type="ECO:0000259" key="1">
    <source>
        <dbReference type="Pfam" id="PF00385"/>
    </source>
</evidence>
<feature type="non-terminal residue" evidence="2">
    <location>
        <position position="1"/>
    </location>
</feature>
<evidence type="ECO:0000313" key="2">
    <source>
        <dbReference type="EMBL" id="MED6190685.1"/>
    </source>
</evidence>
<comment type="caution">
    <text evidence="2">The sequence shown here is derived from an EMBL/GenBank/DDBJ whole genome shotgun (WGS) entry which is preliminary data.</text>
</comment>
<evidence type="ECO:0000313" key="3">
    <source>
        <dbReference type="Proteomes" id="UP001341840"/>
    </source>
</evidence>
<organism evidence="2 3">
    <name type="scientific">Stylosanthes scabra</name>
    <dbReference type="NCBI Taxonomy" id="79078"/>
    <lineage>
        <taxon>Eukaryota</taxon>
        <taxon>Viridiplantae</taxon>
        <taxon>Streptophyta</taxon>
        <taxon>Embryophyta</taxon>
        <taxon>Tracheophyta</taxon>
        <taxon>Spermatophyta</taxon>
        <taxon>Magnoliopsida</taxon>
        <taxon>eudicotyledons</taxon>
        <taxon>Gunneridae</taxon>
        <taxon>Pentapetalae</taxon>
        <taxon>rosids</taxon>
        <taxon>fabids</taxon>
        <taxon>Fabales</taxon>
        <taxon>Fabaceae</taxon>
        <taxon>Papilionoideae</taxon>
        <taxon>50 kb inversion clade</taxon>
        <taxon>dalbergioids sensu lato</taxon>
        <taxon>Dalbergieae</taxon>
        <taxon>Pterocarpus clade</taxon>
        <taxon>Stylosanthes</taxon>
    </lineage>
</organism>
<dbReference type="Proteomes" id="UP001341840">
    <property type="component" value="Unassembled WGS sequence"/>
</dbReference>
<protein>
    <recommendedName>
        <fullName evidence="1">Chromo domain-containing protein</fullName>
    </recommendedName>
</protein>
<dbReference type="InterPro" id="IPR016197">
    <property type="entry name" value="Chromo-like_dom_sf"/>
</dbReference>
<accession>A0ABU6X204</accession>
<dbReference type="SUPFAM" id="SSF54160">
    <property type="entry name" value="Chromo domain-like"/>
    <property type="match status" value="1"/>
</dbReference>
<gene>
    <name evidence="2" type="ORF">PIB30_108188</name>
</gene>
<keyword evidence="3" id="KW-1185">Reference proteome</keyword>
<proteinExistence type="predicted"/>
<reference evidence="2 3" key="1">
    <citation type="journal article" date="2023" name="Plants (Basel)">
        <title>Bridging the Gap: Combining Genomics and Transcriptomics Approaches to Understand Stylosanthes scabra, an Orphan Legume from the Brazilian Caatinga.</title>
        <authorList>
            <person name="Ferreira-Neto J.R.C."/>
            <person name="da Silva M.D."/>
            <person name="Binneck E."/>
            <person name="de Melo N.F."/>
            <person name="da Silva R.H."/>
            <person name="de Melo A.L.T.M."/>
            <person name="Pandolfi V."/>
            <person name="Bustamante F.O."/>
            <person name="Brasileiro-Vidal A.C."/>
            <person name="Benko-Iseppon A.M."/>
        </authorList>
    </citation>
    <scope>NUCLEOTIDE SEQUENCE [LARGE SCALE GENOMIC DNA]</scope>
    <source>
        <tissue evidence="2">Leaves</tissue>
    </source>
</reference>
<sequence length="100" mass="11944">RLRRRSSFHHNANGLDHIPVAIVDSRVIQLEEGTKEVQVLVKWERSSREEATWVNWEELSKMFPHVDLEDKVFFARGIVETSWAVLLRWKLRYQKLDRSS</sequence>
<dbReference type="Pfam" id="PF00385">
    <property type="entry name" value="Chromo"/>
    <property type="match status" value="1"/>
</dbReference>
<dbReference type="Gene3D" id="2.40.50.40">
    <property type="match status" value="1"/>
</dbReference>
<feature type="domain" description="Chromo" evidence="1">
    <location>
        <begin position="21"/>
        <end position="65"/>
    </location>
</feature>
<dbReference type="EMBL" id="JASCZI010186172">
    <property type="protein sequence ID" value="MED6190685.1"/>
    <property type="molecule type" value="Genomic_DNA"/>
</dbReference>